<dbReference type="Gene3D" id="1.10.10.10">
    <property type="entry name" value="Winged helix-like DNA-binding domain superfamily/Winged helix DNA-binding domain"/>
    <property type="match status" value="1"/>
</dbReference>
<sequence>MNLADITSPTRAESESLLGRIFSWFDTTAIMAAADIGLPDALGSEPRTADEVATTLAVDAATIARLLRILTGTGVVTTMADGRFALTPQGQLLRSDVPGSIQALFRLSVGPLGAGLIAGRSALQKTANTAFEEVHGVSVYDYLSEHPEQSSIFNNSMVNFGVAMGGPSIDAYDFTGFRKLIDVGGGHGQLVTAILDRNPVAEAVVFDTPDVIAEATVTIAHAGLATRCQCIAGDFFTSVPAGGDCYLLRSVIHNWDDAQARTILTRCREAIDSAGRLLLFEIVMPDSDDPHPAKTFDWVMMTCVGGRERTEAEYAALLSGAGFRLLRTIHSESPMSVLEAVPV</sequence>
<dbReference type="PANTHER" id="PTHR43712:SF2">
    <property type="entry name" value="O-METHYLTRANSFERASE CICE"/>
    <property type="match status" value="1"/>
</dbReference>
<dbReference type="InterPro" id="IPR036390">
    <property type="entry name" value="WH_DNA-bd_sf"/>
</dbReference>
<dbReference type="GeneID" id="88357670"/>
<dbReference type="RefSeq" id="WP_098693626.1">
    <property type="nucleotide sequence ID" value="NZ_CP023778.1"/>
</dbReference>
<dbReference type="EMBL" id="CP023778">
    <property type="protein sequence ID" value="ATL66428.1"/>
    <property type="molecule type" value="Genomic_DNA"/>
</dbReference>
<feature type="domain" description="O-methyltransferase dimerisation" evidence="6">
    <location>
        <begin position="27"/>
        <end position="93"/>
    </location>
</feature>
<dbReference type="CDD" id="cd02440">
    <property type="entry name" value="AdoMet_MTases"/>
    <property type="match status" value="1"/>
</dbReference>
<evidence type="ECO:0000313" key="8">
    <source>
        <dbReference type="Proteomes" id="UP000221961"/>
    </source>
</evidence>
<evidence type="ECO:0000259" key="6">
    <source>
        <dbReference type="Pfam" id="PF08100"/>
    </source>
</evidence>
<dbReference type="KEGG" id="ntp:CRH09_09640"/>
<dbReference type="GO" id="GO:0046983">
    <property type="term" value="F:protein dimerization activity"/>
    <property type="evidence" value="ECO:0007669"/>
    <property type="project" value="InterPro"/>
</dbReference>
<evidence type="ECO:0000256" key="4">
    <source>
        <dbReference type="PIRSR" id="PIRSR005739-1"/>
    </source>
</evidence>
<dbReference type="InterPro" id="IPR036388">
    <property type="entry name" value="WH-like_DNA-bd_sf"/>
</dbReference>
<evidence type="ECO:0000259" key="5">
    <source>
        <dbReference type="Pfam" id="PF00891"/>
    </source>
</evidence>
<keyword evidence="1" id="KW-0489">Methyltransferase</keyword>
<organism evidence="7 8">
    <name type="scientific">Nocardia terpenica</name>
    <dbReference type="NCBI Taxonomy" id="455432"/>
    <lineage>
        <taxon>Bacteria</taxon>
        <taxon>Bacillati</taxon>
        <taxon>Actinomycetota</taxon>
        <taxon>Actinomycetes</taxon>
        <taxon>Mycobacteriales</taxon>
        <taxon>Nocardiaceae</taxon>
        <taxon>Nocardia</taxon>
    </lineage>
</organism>
<dbReference type="GO" id="GO:0008171">
    <property type="term" value="F:O-methyltransferase activity"/>
    <property type="evidence" value="ECO:0007669"/>
    <property type="project" value="InterPro"/>
</dbReference>
<dbReference type="GO" id="GO:0032259">
    <property type="term" value="P:methylation"/>
    <property type="evidence" value="ECO:0007669"/>
    <property type="project" value="UniProtKB-KW"/>
</dbReference>
<dbReference type="SUPFAM" id="SSF46785">
    <property type="entry name" value="Winged helix' DNA-binding domain"/>
    <property type="match status" value="1"/>
</dbReference>
<feature type="active site" description="Proton acceptor" evidence="4">
    <location>
        <position position="253"/>
    </location>
</feature>
<feature type="domain" description="O-methyltransferase C-terminal" evidence="5">
    <location>
        <begin position="124"/>
        <end position="324"/>
    </location>
</feature>
<dbReference type="SUPFAM" id="SSF53335">
    <property type="entry name" value="S-adenosyl-L-methionine-dependent methyltransferases"/>
    <property type="match status" value="1"/>
</dbReference>
<gene>
    <name evidence="7" type="ORF">CRH09_09640</name>
</gene>
<proteinExistence type="predicted"/>
<dbReference type="PANTHER" id="PTHR43712">
    <property type="entry name" value="PUTATIVE (AFU_ORTHOLOGUE AFUA_4G14580)-RELATED"/>
    <property type="match status" value="1"/>
</dbReference>
<dbReference type="InterPro" id="IPR016461">
    <property type="entry name" value="COMT-like"/>
</dbReference>
<evidence type="ECO:0000313" key="7">
    <source>
        <dbReference type="EMBL" id="ATL66428.1"/>
    </source>
</evidence>
<dbReference type="AlphaFoldDB" id="A0A291RGK0"/>
<dbReference type="InterPro" id="IPR012967">
    <property type="entry name" value="COMT_dimerisation"/>
</dbReference>
<protein>
    <submittedName>
        <fullName evidence="7">Uncharacterized protein</fullName>
    </submittedName>
</protein>
<evidence type="ECO:0000256" key="1">
    <source>
        <dbReference type="ARBA" id="ARBA00022603"/>
    </source>
</evidence>
<dbReference type="Gene3D" id="3.40.50.150">
    <property type="entry name" value="Vaccinia Virus protein VP39"/>
    <property type="match status" value="1"/>
</dbReference>
<reference evidence="7 8" key="1">
    <citation type="submission" date="2017-10" db="EMBL/GenBank/DDBJ databases">
        <title>Comparative genomics between pathogenic Norcardia.</title>
        <authorList>
            <person name="Zeng L."/>
        </authorList>
    </citation>
    <scope>NUCLEOTIDE SEQUENCE [LARGE SCALE GENOMIC DNA]</scope>
    <source>
        <strain evidence="7 8">NC_YFY_NT001</strain>
    </source>
</reference>
<dbReference type="PIRSF" id="PIRSF005739">
    <property type="entry name" value="O-mtase"/>
    <property type="match status" value="1"/>
</dbReference>
<dbReference type="InterPro" id="IPR001077">
    <property type="entry name" value="COMT_C"/>
</dbReference>
<dbReference type="InterPro" id="IPR029063">
    <property type="entry name" value="SAM-dependent_MTases_sf"/>
</dbReference>
<dbReference type="Pfam" id="PF00891">
    <property type="entry name" value="Methyltransf_2"/>
    <property type="match status" value="1"/>
</dbReference>
<dbReference type="PROSITE" id="PS51683">
    <property type="entry name" value="SAM_OMT_II"/>
    <property type="match status" value="1"/>
</dbReference>
<evidence type="ECO:0000256" key="3">
    <source>
        <dbReference type="ARBA" id="ARBA00022691"/>
    </source>
</evidence>
<keyword evidence="3" id="KW-0949">S-adenosyl-L-methionine</keyword>
<name>A0A291RGK0_9NOCA</name>
<keyword evidence="2" id="KW-0808">Transferase</keyword>
<dbReference type="Proteomes" id="UP000221961">
    <property type="component" value="Chromosome"/>
</dbReference>
<evidence type="ECO:0000256" key="2">
    <source>
        <dbReference type="ARBA" id="ARBA00022679"/>
    </source>
</evidence>
<accession>A0A291RGK0</accession>
<dbReference type="Pfam" id="PF08100">
    <property type="entry name" value="Dimerisation"/>
    <property type="match status" value="1"/>
</dbReference>